<sequence>MEPRHGWRTPAGPQGSDRPLVRRTPSAGLPWVTWSFEETGEHGVSGENARVGRWAGLRHRLRDAIRSCGYLVVGFGTSLVSLLALTVLPALTVVLGLLLVGVFGIPRLAGALRVLIGFDRRRVARYLGVEVPVPYRPLEGPASVRLATTLSDPATRRDLVWLLFHAVVGIPLGIIGLTLSLGTVFGLTIPLWWYLLPADKPVSMIHQITSWPTALSSFGQGVAYVVIALLIAPPLARLHARVGRRLLSPGRGGRVRLAEQVARLSVSRAAALDAHGMELRRIEGALHDDTQNRIVAVSMHLGMVESALRRDPETALPLVLRAQDAATDALAGLREVVRGIYPPILADRGLDGALTSLASHSGVPCELDVVDVPRAPTAVEAAAYYVVSEALTNVSKHSGARSVRVRVAGAKGNLRITVTDDGLGGAAEGQGRGLTGMRRRVEAFSGAMSLTSPPGGPTVLEVVLPCAS</sequence>
<proteinExistence type="predicted"/>
<gene>
    <name evidence="12" type="ordered locus">BN6_44330</name>
</gene>
<feature type="transmembrane region" description="Helical" evidence="10">
    <location>
        <begin position="215"/>
        <end position="236"/>
    </location>
</feature>
<evidence type="ECO:0000256" key="3">
    <source>
        <dbReference type="ARBA" id="ARBA00022553"/>
    </source>
</evidence>
<dbReference type="Pfam" id="PF07730">
    <property type="entry name" value="HisKA_3"/>
    <property type="match status" value="1"/>
</dbReference>
<dbReference type="InterPro" id="IPR050482">
    <property type="entry name" value="Sensor_HK_TwoCompSys"/>
</dbReference>
<dbReference type="InterPro" id="IPR036890">
    <property type="entry name" value="HATPase_C_sf"/>
</dbReference>
<evidence type="ECO:0000259" key="11">
    <source>
        <dbReference type="SMART" id="SM00387"/>
    </source>
</evidence>
<evidence type="ECO:0000256" key="9">
    <source>
        <dbReference type="SAM" id="MobiDB-lite"/>
    </source>
</evidence>
<dbReference type="EMBL" id="HE804045">
    <property type="protein sequence ID" value="CCH31714.1"/>
    <property type="molecule type" value="Genomic_DNA"/>
</dbReference>
<keyword evidence="10" id="KW-1133">Transmembrane helix</keyword>
<dbReference type="Pfam" id="PF13796">
    <property type="entry name" value="Sensor"/>
    <property type="match status" value="1"/>
</dbReference>
<evidence type="ECO:0000256" key="4">
    <source>
        <dbReference type="ARBA" id="ARBA00022679"/>
    </source>
</evidence>
<evidence type="ECO:0000313" key="13">
    <source>
        <dbReference type="Proteomes" id="UP000006281"/>
    </source>
</evidence>
<evidence type="ECO:0000256" key="2">
    <source>
        <dbReference type="ARBA" id="ARBA00012438"/>
    </source>
</evidence>
<keyword evidence="6 12" id="KW-0418">Kinase</keyword>
<dbReference type="InterPro" id="IPR025828">
    <property type="entry name" value="Put_sensor_dom"/>
</dbReference>
<dbReference type="InterPro" id="IPR011712">
    <property type="entry name" value="Sig_transdc_His_kin_sub3_dim/P"/>
</dbReference>
<dbReference type="Gene3D" id="3.30.565.10">
    <property type="entry name" value="Histidine kinase-like ATPase, C-terminal domain"/>
    <property type="match status" value="1"/>
</dbReference>
<keyword evidence="8" id="KW-0902">Two-component regulatory system</keyword>
<feature type="domain" description="Histidine kinase/HSP90-like ATPase" evidence="11">
    <location>
        <begin position="378"/>
        <end position="468"/>
    </location>
</feature>
<evidence type="ECO:0000256" key="6">
    <source>
        <dbReference type="ARBA" id="ARBA00022777"/>
    </source>
</evidence>
<dbReference type="KEGG" id="sesp:BN6_44330"/>
<evidence type="ECO:0000256" key="1">
    <source>
        <dbReference type="ARBA" id="ARBA00000085"/>
    </source>
</evidence>
<dbReference type="GO" id="GO:0046983">
    <property type="term" value="F:protein dimerization activity"/>
    <property type="evidence" value="ECO:0007669"/>
    <property type="project" value="InterPro"/>
</dbReference>
<comment type="catalytic activity">
    <reaction evidence="1">
        <text>ATP + protein L-histidine = ADP + protein N-phospho-L-histidine.</text>
        <dbReference type="EC" id="2.7.13.3"/>
    </reaction>
</comment>
<accession>K0K4C8</accession>
<name>K0K4C8_SACES</name>
<dbReference type="STRING" id="1179773.BN6_44330"/>
<evidence type="ECO:0000256" key="10">
    <source>
        <dbReference type="SAM" id="Phobius"/>
    </source>
</evidence>
<keyword evidence="5" id="KW-0547">Nucleotide-binding</keyword>
<dbReference type="InterPro" id="IPR003594">
    <property type="entry name" value="HATPase_dom"/>
</dbReference>
<dbReference type="Pfam" id="PF02518">
    <property type="entry name" value="HATPase_c"/>
    <property type="match status" value="1"/>
</dbReference>
<dbReference type="AlphaFoldDB" id="K0K4C8"/>
<evidence type="ECO:0000256" key="7">
    <source>
        <dbReference type="ARBA" id="ARBA00022840"/>
    </source>
</evidence>
<keyword evidence="10" id="KW-0472">Membrane</keyword>
<dbReference type="GO" id="GO:0005524">
    <property type="term" value="F:ATP binding"/>
    <property type="evidence" value="ECO:0007669"/>
    <property type="project" value="UniProtKB-KW"/>
</dbReference>
<keyword evidence="3" id="KW-0597">Phosphoprotein</keyword>
<keyword evidence="4" id="KW-0808">Transferase</keyword>
<dbReference type="CDD" id="cd16917">
    <property type="entry name" value="HATPase_UhpB-NarQ-NarX-like"/>
    <property type="match status" value="1"/>
</dbReference>
<dbReference type="GO" id="GO:0016020">
    <property type="term" value="C:membrane"/>
    <property type="evidence" value="ECO:0007669"/>
    <property type="project" value="InterPro"/>
</dbReference>
<feature type="region of interest" description="Disordered" evidence="9">
    <location>
        <begin position="1"/>
        <end position="23"/>
    </location>
</feature>
<dbReference type="BioCyc" id="SESP1179773:BN6_RS21465-MONOMER"/>
<dbReference type="SMART" id="SM00387">
    <property type="entry name" value="HATPase_c"/>
    <property type="match status" value="1"/>
</dbReference>
<dbReference type="HOGENOM" id="CLU_000445_20_2_11"/>
<keyword evidence="13" id="KW-1185">Reference proteome</keyword>
<evidence type="ECO:0000256" key="5">
    <source>
        <dbReference type="ARBA" id="ARBA00022741"/>
    </source>
</evidence>
<evidence type="ECO:0000313" key="12">
    <source>
        <dbReference type="EMBL" id="CCH31714.1"/>
    </source>
</evidence>
<protein>
    <recommendedName>
        <fullName evidence="2">histidine kinase</fullName>
        <ecNumber evidence="2">2.7.13.3</ecNumber>
    </recommendedName>
</protein>
<evidence type="ECO:0000256" key="8">
    <source>
        <dbReference type="ARBA" id="ARBA00023012"/>
    </source>
</evidence>
<keyword evidence="10" id="KW-0812">Transmembrane</keyword>
<organism evidence="12 13">
    <name type="scientific">Saccharothrix espanaensis (strain ATCC 51144 / DSM 44229 / JCM 9112 / NBRC 15066 / NRRL 15764)</name>
    <dbReference type="NCBI Taxonomy" id="1179773"/>
    <lineage>
        <taxon>Bacteria</taxon>
        <taxon>Bacillati</taxon>
        <taxon>Actinomycetota</taxon>
        <taxon>Actinomycetes</taxon>
        <taxon>Pseudonocardiales</taxon>
        <taxon>Pseudonocardiaceae</taxon>
        <taxon>Saccharothrix</taxon>
    </lineage>
</organism>
<dbReference type="Gene3D" id="1.20.5.1930">
    <property type="match status" value="1"/>
</dbReference>
<dbReference type="EC" id="2.7.13.3" evidence="2"/>
<feature type="transmembrane region" description="Helical" evidence="10">
    <location>
        <begin position="162"/>
        <end position="195"/>
    </location>
</feature>
<dbReference type="eggNOG" id="COG4585">
    <property type="taxonomic scope" value="Bacteria"/>
</dbReference>
<keyword evidence="7" id="KW-0067">ATP-binding</keyword>
<feature type="transmembrane region" description="Helical" evidence="10">
    <location>
        <begin position="94"/>
        <end position="116"/>
    </location>
</feature>
<dbReference type="PATRIC" id="fig|1179773.3.peg.4441"/>
<dbReference type="SUPFAM" id="SSF55874">
    <property type="entry name" value="ATPase domain of HSP90 chaperone/DNA topoisomerase II/histidine kinase"/>
    <property type="match status" value="1"/>
</dbReference>
<dbReference type="PANTHER" id="PTHR24421:SF10">
    <property type="entry name" value="NITRATE_NITRITE SENSOR PROTEIN NARQ"/>
    <property type="match status" value="1"/>
</dbReference>
<dbReference type="PANTHER" id="PTHR24421">
    <property type="entry name" value="NITRATE/NITRITE SENSOR PROTEIN NARX-RELATED"/>
    <property type="match status" value="1"/>
</dbReference>
<dbReference type="GO" id="GO:0000155">
    <property type="term" value="F:phosphorelay sensor kinase activity"/>
    <property type="evidence" value="ECO:0007669"/>
    <property type="project" value="InterPro"/>
</dbReference>
<feature type="transmembrane region" description="Helical" evidence="10">
    <location>
        <begin position="68"/>
        <end position="88"/>
    </location>
</feature>
<reference evidence="12 13" key="1">
    <citation type="journal article" date="2012" name="BMC Genomics">
        <title>Complete genome sequence of Saccharothrix espanaensis DSM 44229T and comparison to the other completely sequenced Pseudonocardiaceae.</title>
        <authorList>
            <person name="Strobel T."/>
            <person name="Al-Dilaimi A."/>
            <person name="Blom J."/>
            <person name="Gessner A."/>
            <person name="Kalinowski J."/>
            <person name="Luzhetska M."/>
            <person name="Puhler A."/>
            <person name="Szczepanowski R."/>
            <person name="Bechthold A."/>
            <person name="Ruckert C."/>
        </authorList>
    </citation>
    <scope>NUCLEOTIDE SEQUENCE [LARGE SCALE GENOMIC DNA]</scope>
    <source>
        <strain evidence="13">ATCC 51144 / DSM 44229 / JCM 9112 / NBRC 15066 / NRRL 15764</strain>
    </source>
</reference>
<dbReference type="Proteomes" id="UP000006281">
    <property type="component" value="Chromosome"/>
</dbReference>